<feature type="transmembrane region" description="Helical" evidence="1">
    <location>
        <begin position="21"/>
        <end position="38"/>
    </location>
</feature>
<evidence type="ECO:0000313" key="2">
    <source>
        <dbReference type="EMBL" id="EMA30653.1"/>
    </source>
</evidence>
<proteinExistence type="predicted"/>
<keyword evidence="1" id="KW-1133">Transmembrane helix</keyword>
<reference evidence="2 3" key="1">
    <citation type="journal article" date="2014" name="PLoS Genet.">
        <title>Phylogenetically driven sequencing of extremely halophilic archaea reveals strategies for static and dynamic osmo-response.</title>
        <authorList>
            <person name="Becker E.A."/>
            <person name="Seitzer P.M."/>
            <person name="Tritt A."/>
            <person name="Larsen D."/>
            <person name="Krusor M."/>
            <person name="Yao A.I."/>
            <person name="Wu D."/>
            <person name="Madern D."/>
            <person name="Eisen J.A."/>
            <person name="Darling A.E."/>
            <person name="Facciotti M.T."/>
        </authorList>
    </citation>
    <scope>NUCLEOTIDE SEQUENCE [LARGE SCALE GENOMIC DNA]</scope>
    <source>
        <strain evidence="3">ATCC 49778 / DSM 6131 / JCM 7785 / NBRC 101032 / NCIMB 13157 / TR-1</strain>
    </source>
</reference>
<dbReference type="Proteomes" id="UP000011524">
    <property type="component" value="Unassembled WGS sequence"/>
</dbReference>
<sequence length="129" mass="13917">MDSRPRTVAGRIVESVAGTERRRLLVVVGVPVLFVALIDLTANFGVLVLFLAAGLAAFLYTRPTGQQTVAASCYGVGVLLIGLFLLELYWNGVQGSTEPLFGTATRLLWRAVTGTSLIGLGLWLRQREL</sequence>
<accession>M0LC05</accession>
<comment type="caution">
    <text evidence="2">The sequence shown here is derived from an EMBL/GenBank/DDBJ whole genome shotgun (WGS) entry which is preliminary data.</text>
</comment>
<gene>
    <name evidence="2" type="ORF">C444_09285</name>
</gene>
<dbReference type="EMBL" id="AOLY01000031">
    <property type="protein sequence ID" value="EMA30653.1"/>
    <property type="molecule type" value="Genomic_DNA"/>
</dbReference>
<dbReference type="eggNOG" id="ENOG502N5CZ">
    <property type="taxonomic scope" value="Archaea"/>
</dbReference>
<name>M0LC05_HALJT</name>
<keyword evidence="1" id="KW-0812">Transmembrane</keyword>
<evidence type="ECO:0000313" key="3">
    <source>
        <dbReference type="Proteomes" id="UP000011524"/>
    </source>
</evidence>
<dbReference type="AlphaFoldDB" id="M0LC05"/>
<feature type="transmembrane region" description="Helical" evidence="1">
    <location>
        <begin position="44"/>
        <end position="61"/>
    </location>
</feature>
<keyword evidence="1" id="KW-0472">Membrane</keyword>
<evidence type="ECO:0000256" key="1">
    <source>
        <dbReference type="SAM" id="Phobius"/>
    </source>
</evidence>
<dbReference type="STRING" id="1227453.C444_09285"/>
<feature type="transmembrane region" description="Helical" evidence="1">
    <location>
        <begin position="107"/>
        <end position="124"/>
    </location>
</feature>
<organism evidence="2 3">
    <name type="scientific">Haloarcula japonica (strain ATCC 49778 / DSM 6131 / JCM 7785 / NBRC 101032 / NCIMB 13157 / TR-1)</name>
    <dbReference type="NCBI Taxonomy" id="1227453"/>
    <lineage>
        <taxon>Archaea</taxon>
        <taxon>Methanobacteriati</taxon>
        <taxon>Methanobacteriota</taxon>
        <taxon>Stenosarchaea group</taxon>
        <taxon>Halobacteria</taxon>
        <taxon>Halobacteriales</taxon>
        <taxon>Haloarculaceae</taxon>
        <taxon>Haloarcula</taxon>
    </lineage>
</organism>
<dbReference type="OrthoDB" id="351294at2157"/>
<dbReference type="RefSeq" id="WP_004592438.1">
    <property type="nucleotide sequence ID" value="NZ_AOLY01000031.1"/>
</dbReference>
<protein>
    <submittedName>
        <fullName evidence="2">Uncharacterized protein</fullName>
    </submittedName>
</protein>
<keyword evidence="3" id="KW-1185">Reference proteome</keyword>
<feature type="transmembrane region" description="Helical" evidence="1">
    <location>
        <begin position="68"/>
        <end position="87"/>
    </location>
</feature>